<evidence type="ECO:0000313" key="12">
    <source>
        <dbReference type="EMBL" id="TQN45917.1"/>
    </source>
</evidence>
<dbReference type="PANTHER" id="PTHR10353">
    <property type="entry name" value="GLYCOSYL HYDROLASE"/>
    <property type="match status" value="1"/>
</dbReference>
<dbReference type="GO" id="GO:0030245">
    <property type="term" value="P:cellulose catabolic process"/>
    <property type="evidence" value="ECO:0007669"/>
    <property type="project" value="UniProtKB-KW"/>
</dbReference>
<dbReference type="InterPro" id="IPR017853">
    <property type="entry name" value="GH"/>
</dbReference>
<evidence type="ECO:0000256" key="7">
    <source>
        <dbReference type="ARBA" id="ARBA00023295"/>
    </source>
</evidence>
<dbReference type="GO" id="GO:0005829">
    <property type="term" value="C:cytosol"/>
    <property type="evidence" value="ECO:0007669"/>
    <property type="project" value="TreeGrafter"/>
</dbReference>
<evidence type="ECO:0000256" key="11">
    <source>
        <dbReference type="RuleBase" id="RU361175"/>
    </source>
</evidence>
<dbReference type="InterPro" id="IPR033132">
    <property type="entry name" value="GH_1_N_CS"/>
</dbReference>
<dbReference type="PROSITE" id="PS00653">
    <property type="entry name" value="GLYCOSYL_HYDROL_F1_2"/>
    <property type="match status" value="1"/>
</dbReference>
<keyword evidence="4 11" id="KW-0378">Hydrolase</keyword>
<name>A0A543PPF2_9MICO</name>
<comment type="catalytic activity">
    <reaction evidence="1 11">
        <text>Hydrolysis of terminal, non-reducing beta-D-glucosyl residues with release of beta-D-glucose.</text>
        <dbReference type="EC" id="3.2.1.21"/>
    </reaction>
</comment>
<feature type="binding site" evidence="10">
    <location>
        <position position="132"/>
    </location>
    <ligand>
        <name>substrate</name>
    </ligand>
</feature>
<keyword evidence="6" id="KW-0119">Carbohydrate metabolism</keyword>
<evidence type="ECO:0000256" key="5">
    <source>
        <dbReference type="ARBA" id="ARBA00023001"/>
    </source>
</evidence>
<dbReference type="SUPFAM" id="SSF51445">
    <property type="entry name" value="(Trans)glycosidases"/>
    <property type="match status" value="1"/>
</dbReference>
<evidence type="ECO:0000313" key="13">
    <source>
        <dbReference type="Proteomes" id="UP000320085"/>
    </source>
</evidence>
<evidence type="ECO:0000256" key="1">
    <source>
        <dbReference type="ARBA" id="ARBA00000448"/>
    </source>
</evidence>
<dbReference type="EMBL" id="VFQF01000002">
    <property type="protein sequence ID" value="TQN45917.1"/>
    <property type="molecule type" value="Genomic_DNA"/>
</dbReference>
<organism evidence="12 13">
    <name type="scientific">Humibacillus xanthopallidus</name>
    <dbReference type="NCBI Taxonomy" id="412689"/>
    <lineage>
        <taxon>Bacteria</taxon>
        <taxon>Bacillati</taxon>
        <taxon>Actinomycetota</taxon>
        <taxon>Actinomycetes</taxon>
        <taxon>Micrococcales</taxon>
        <taxon>Intrasporangiaceae</taxon>
        <taxon>Humibacillus</taxon>
    </lineage>
</organism>
<dbReference type="Pfam" id="PF00232">
    <property type="entry name" value="Glyco_hydro_1"/>
    <property type="match status" value="1"/>
</dbReference>
<dbReference type="PRINTS" id="PR00131">
    <property type="entry name" value="GLHYDRLASE1"/>
</dbReference>
<feature type="binding site" evidence="10">
    <location>
        <position position="430"/>
    </location>
    <ligand>
        <name>substrate</name>
    </ligand>
</feature>
<dbReference type="Gene3D" id="3.20.20.80">
    <property type="entry name" value="Glycosidases"/>
    <property type="match status" value="1"/>
</dbReference>
<evidence type="ECO:0000256" key="8">
    <source>
        <dbReference type="ARBA" id="ARBA00023326"/>
    </source>
</evidence>
<evidence type="ECO:0000256" key="3">
    <source>
        <dbReference type="ARBA" id="ARBA00012744"/>
    </source>
</evidence>
<feature type="binding site" evidence="10">
    <location>
        <begin position="437"/>
        <end position="438"/>
    </location>
    <ligand>
        <name>substrate</name>
    </ligand>
</feature>
<feature type="active site" description="Nucleophile" evidence="9">
    <location>
        <position position="383"/>
    </location>
</feature>
<dbReference type="NCBIfam" id="TIGR03356">
    <property type="entry name" value="BGL"/>
    <property type="match status" value="1"/>
</dbReference>
<feature type="binding site" evidence="10">
    <location>
        <position position="31"/>
    </location>
    <ligand>
        <name>substrate</name>
    </ligand>
</feature>
<evidence type="ECO:0000256" key="6">
    <source>
        <dbReference type="ARBA" id="ARBA00023277"/>
    </source>
</evidence>
<keyword evidence="7 11" id="KW-0326">Glycosidase</keyword>
<dbReference type="PANTHER" id="PTHR10353:SF36">
    <property type="entry name" value="LP05116P"/>
    <property type="match status" value="1"/>
</dbReference>
<gene>
    <name evidence="12" type="ORF">FHX52_2621</name>
</gene>
<feature type="active site" description="Proton donor" evidence="9">
    <location>
        <position position="177"/>
    </location>
</feature>
<dbReference type="RefSeq" id="WP_141822662.1">
    <property type="nucleotide sequence ID" value="NZ_BAAAQC010000010.1"/>
</dbReference>
<dbReference type="FunFam" id="3.20.20.80:FF:000004">
    <property type="entry name" value="Beta-glucosidase 6-phospho-beta-glucosidase"/>
    <property type="match status" value="1"/>
</dbReference>
<protein>
    <recommendedName>
        <fullName evidence="3 11">Beta-glucosidase</fullName>
        <ecNumber evidence="3 11">3.2.1.21</ecNumber>
    </recommendedName>
</protein>
<comment type="similarity">
    <text evidence="2 11">Belongs to the glycosyl hydrolase 1 family.</text>
</comment>
<dbReference type="Proteomes" id="UP000320085">
    <property type="component" value="Unassembled WGS sequence"/>
</dbReference>
<evidence type="ECO:0000256" key="9">
    <source>
        <dbReference type="PIRSR" id="PIRSR617736-1"/>
    </source>
</evidence>
<sequence>MTHTSTTASPETIAARFPAGFRWGAATASYQIEGGVHEGGRGPSIWDTFSHTPGRTAGGETGDVAVDHFHRWRDDVALMADLGLQSYRFSIAWPRIQPTGSGAVNQEGLDFYSRLVDGLLDKGIRPVPTLYHWDLPQPLEDAGGWPERETALRFADYAGLVAGQLGDRIPLWLTLNEPWCSAYLGYAAGVHAPGRTEPAAAMAAVHHLNLAHGLGSQAIRAAVGDDVGIGAALNFHVPRPADPTDARDLDAVRTVDALANRAFLQPMMEGTYPDDLVRDVAGVTDFGFVRDGDLDALTTPLTTLGVNYYASCVVRHYDGSRPRATADGHGDGASPWVGAEHVEFPPTAPPHTAMGWNIDPDGFTELLVGLSRRYPDLPLLITENGSAFDDQVDADGRVRDPERTDYLVRHLGAVADALDAGADVRGYLVWSLLDNFEWAWGYDRRFGIVRVDYDTQHRTVKDSGHFYSSVIAAHRKATSADQAGASADRAAGVEPAGRHT</sequence>
<feature type="binding site" evidence="10">
    <location>
        <position position="176"/>
    </location>
    <ligand>
        <name>substrate</name>
    </ligand>
</feature>
<dbReference type="InterPro" id="IPR001360">
    <property type="entry name" value="Glyco_hydro_1"/>
</dbReference>
<evidence type="ECO:0000256" key="2">
    <source>
        <dbReference type="ARBA" id="ARBA00010838"/>
    </source>
</evidence>
<comment type="caution">
    <text evidence="12">The sequence shown here is derived from an EMBL/GenBank/DDBJ whole genome shotgun (WGS) entry which is preliminary data.</text>
</comment>
<accession>A0A543PPF2</accession>
<dbReference type="OrthoDB" id="9765195at2"/>
<dbReference type="AlphaFoldDB" id="A0A543PPF2"/>
<keyword evidence="8" id="KW-0624">Polysaccharide degradation</keyword>
<dbReference type="InterPro" id="IPR017736">
    <property type="entry name" value="Glyco_hydro_1_beta-glucosidase"/>
</dbReference>
<dbReference type="GO" id="GO:0008422">
    <property type="term" value="F:beta-glucosidase activity"/>
    <property type="evidence" value="ECO:0007669"/>
    <property type="project" value="UniProtKB-EC"/>
</dbReference>
<keyword evidence="5" id="KW-0136">Cellulose degradation</keyword>
<evidence type="ECO:0000256" key="4">
    <source>
        <dbReference type="ARBA" id="ARBA00022801"/>
    </source>
</evidence>
<feature type="binding site" evidence="10">
    <location>
        <position position="309"/>
    </location>
    <ligand>
        <name>substrate</name>
    </ligand>
</feature>
<dbReference type="EC" id="3.2.1.21" evidence="3 11"/>
<reference evidence="12 13" key="1">
    <citation type="submission" date="2019-06" db="EMBL/GenBank/DDBJ databases">
        <title>Sequencing the genomes of 1000 actinobacteria strains.</title>
        <authorList>
            <person name="Klenk H.-P."/>
        </authorList>
    </citation>
    <scope>NUCLEOTIDE SEQUENCE [LARGE SCALE GENOMIC DNA]</scope>
    <source>
        <strain evidence="12 13">DSM 21776</strain>
    </source>
</reference>
<evidence type="ECO:0000256" key="10">
    <source>
        <dbReference type="PIRSR" id="PIRSR617736-2"/>
    </source>
</evidence>
<proteinExistence type="inferred from homology"/>